<keyword evidence="3" id="KW-1185">Reference proteome</keyword>
<protein>
    <submittedName>
        <fullName evidence="2">Uncharacterized protein</fullName>
    </submittedName>
</protein>
<dbReference type="Proteomes" id="UP001187346">
    <property type="component" value="Unassembled WGS sequence"/>
</dbReference>
<feature type="region of interest" description="Disordered" evidence="1">
    <location>
        <begin position="31"/>
        <end position="52"/>
    </location>
</feature>
<evidence type="ECO:0000256" key="1">
    <source>
        <dbReference type="SAM" id="MobiDB-lite"/>
    </source>
</evidence>
<organism evidence="2 3">
    <name type="scientific">Streptomyces prunicolor</name>
    <dbReference type="NCBI Taxonomy" id="67348"/>
    <lineage>
        <taxon>Bacteria</taxon>
        <taxon>Bacillati</taxon>
        <taxon>Actinomycetota</taxon>
        <taxon>Actinomycetes</taxon>
        <taxon>Kitasatosporales</taxon>
        <taxon>Streptomycetaceae</taxon>
        <taxon>Streptomyces</taxon>
    </lineage>
</organism>
<proteinExistence type="predicted"/>
<gene>
    <name evidence="2" type="ORF">R5A26_00280</name>
</gene>
<dbReference type="EMBL" id="JAWMAJ010000001">
    <property type="protein sequence ID" value="MDV7214380.1"/>
    <property type="molecule type" value="Genomic_DNA"/>
</dbReference>
<evidence type="ECO:0000313" key="3">
    <source>
        <dbReference type="Proteomes" id="UP001187346"/>
    </source>
</evidence>
<name>A0ABU4F2R9_9ACTN</name>
<reference evidence="2 3" key="1">
    <citation type="submission" date="2023-10" db="EMBL/GenBank/DDBJ databases">
        <title>Characterization of rhizosphere-enriched actinobacteria from wheat plants lab-grown on chernevaya soil.</title>
        <authorList>
            <person name="Tikhonova E.N."/>
            <person name="Konopkin A."/>
            <person name="Kravchenko I.K."/>
        </authorList>
    </citation>
    <scope>NUCLEOTIDE SEQUENCE [LARGE SCALE GENOMIC DNA]</scope>
    <source>
        <strain evidence="2 3">RR29</strain>
    </source>
</reference>
<sequence>MFADRDDAGVSDDAAERFQVVERRLGVEVGERDGTFGKPVGERGAWGMGGAC</sequence>
<evidence type="ECO:0000313" key="2">
    <source>
        <dbReference type="EMBL" id="MDV7214380.1"/>
    </source>
</evidence>
<comment type="caution">
    <text evidence="2">The sequence shown here is derived from an EMBL/GenBank/DDBJ whole genome shotgun (WGS) entry which is preliminary data.</text>
</comment>
<accession>A0ABU4F2R9</accession>